<keyword evidence="1 4" id="KW-0732">Signal</keyword>
<protein>
    <recommendedName>
        <fullName evidence="5">PBP domain-containing protein</fullName>
    </recommendedName>
</protein>
<dbReference type="Proteomes" id="UP001139485">
    <property type="component" value="Unassembled WGS sequence"/>
</dbReference>
<feature type="region of interest" description="Disordered" evidence="3">
    <location>
        <begin position="469"/>
        <end position="517"/>
    </location>
</feature>
<keyword evidence="7" id="KW-1185">Reference proteome</keyword>
<sequence length="517" mass="55681">MRRRTTRTVAATSALLAGAGLLGACSTDSGSTDLVADAQATATVTVAPSTPVNPTEAAYEALPTLPDQTVTVEGIDNGLTNFERLAFNTDTGGENDTDTIVDRKVSDTDLAFQRLCSGQIDVVDSYTTLTQAQYDACAANGLDLVQIEVAANALVVAIKNETDVGGDCVSLEQLAEIYRAGSPVTSWAQVGDNFDDVDLTALGAPYGDSRFTWFGQAVLDTTNPARVTVRSDYVSYDTDRETRLSIVGNDRDERLASQERTYTRQRQQLATYIKQQTGVVRDARAELRTARFEVKKGIRTGRDAETRAADRARLAEAKRSLAKAEASLLSLKAQERTAARQLTVSKAAQKRIDALTGRVGYFGFSYYQVFENELRPFEVTLDGTENCVFPSPVTITSGEYPLSRPYLLTTTQRSLEREEVQDFLLYYLDNAKADLQTTQQNTGLDEAGQLVVVTDDQIATQRRWVTGREEPEYLELEGDTVTTGSGSGSGDGAAADATSSATTTASPSATATGSAGQ</sequence>
<dbReference type="PROSITE" id="PS51257">
    <property type="entry name" value="PROKAR_LIPOPROTEIN"/>
    <property type="match status" value="1"/>
</dbReference>
<feature type="coiled-coil region" evidence="2">
    <location>
        <begin position="307"/>
        <end position="334"/>
    </location>
</feature>
<evidence type="ECO:0000256" key="1">
    <source>
        <dbReference type="ARBA" id="ARBA00022729"/>
    </source>
</evidence>
<proteinExistence type="predicted"/>
<dbReference type="EMBL" id="JAMOIL010000012">
    <property type="protein sequence ID" value="MCM0620790.1"/>
    <property type="molecule type" value="Genomic_DNA"/>
</dbReference>
<reference evidence="6" key="1">
    <citation type="submission" date="2022-05" db="EMBL/GenBank/DDBJ databases">
        <authorList>
            <person name="Tuo L."/>
        </authorList>
    </citation>
    <scope>NUCLEOTIDE SEQUENCE</scope>
    <source>
        <strain evidence="6">BSK12Z-4</strain>
    </source>
</reference>
<accession>A0A9X2D7I9</accession>
<keyword evidence="2" id="KW-0175">Coiled coil</keyword>
<evidence type="ECO:0000259" key="5">
    <source>
        <dbReference type="Pfam" id="PF12849"/>
    </source>
</evidence>
<evidence type="ECO:0000256" key="2">
    <source>
        <dbReference type="SAM" id="Coils"/>
    </source>
</evidence>
<dbReference type="InterPro" id="IPR024370">
    <property type="entry name" value="PBP_domain"/>
</dbReference>
<dbReference type="RefSeq" id="WP_250827336.1">
    <property type="nucleotide sequence ID" value="NZ_JAMOIL010000012.1"/>
</dbReference>
<organism evidence="6 7">
    <name type="scientific">Nocardioides bruguierae</name>
    <dbReference type="NCBI Taxonomy" id="2945102"/>
    <lineage>
        <taxon>Bacteria</taxon>
        <taxon>Bacillati</taxon>
        <taxon>Actinomycetota</taxon>
        <taxon>Actinomycetes</taxon>
        <taxon>Propionibacteriales</taxon>
        <taxon>Nocardioidaceae</taxon>
        <taxon>Nocardioides</taxon>
    </lineage>
</organism>
<evidence type="ECO:0000256" key="4">
    <source>
        <dbReference type="SAM" id="SignalP"/>
    </source>
</evidence>
<dbReference type="Pfam" id="PF12849">
    <property type="entry name" value="PBP_like_2"/>
    <property type="match status" value="1"/>
</dbReference>
<comment type="caution">
    <text evidence="6">The sequence shown here is derived from an EMBL/GenBank/DDBJ whole genome shotgun (WGS) entry which is preliminary data.</text>
</comment>
<feature type="domain" description="PBP" evidence="5">
    <location>
        <begin position="104"/>
        <end position="429"/>
    </location>
</feature>
<evidence type="ECO:0000313" key="7">
    <source>
        <dbReference type="Proteomes" id="UP001139485"/>
    </source>
</evidence>
<dbReference type="SUPFAM" id="SSF53850">
    <property type="entry name" value="Periplasmic binding protein-like II"/>
    <property type="match status" value="2"/>
</dbReference>
<dbReference type="Gene3D" id="3.40.190.10">
    <property type="entry name" value="Periplasmic binding protein-like II"/>
    <property type="match status" value="2"/>
</dbReference>
<dbReference type="PANTHER" id="PTHR30570:SF1">
    <property type="entry name" value="PHOSPHATE-BINDING PROTEIN PSTS"/>
    <property type="match status" value="1"/>
</dbReference>
<feature type="compositionally biased region" description="Low complexity" evidence="3">
    <location>
        <begin position="492"/>
        <end position="517"/>
    </location>
</feature>
<evidence type="ECO:0000256" key="3">
    <source>
        <dbReference type="SAM" id="MobiDB-lite"/>
    </source>
</evidence>
<feature type="chain" id="PRO_5040925516" description="PBP domain-containing protein" evidence="4">
    <location>
        <begin position="25"/>
        <end position="517"/>
    </location>
</feature>
<name>A0A9X2D7I9_9ACTN</name>
<dbReference type="AlphaFoldDB" id="A0A9X2D7I9"/>
<dbReference type="InterPro" id="IPR050811">
    <property type="entry name" value="Phosphate_ABC_transporter"/>
</dbReference>
<gene>
    <name evidence="6" type="ORF">M8330_10850</name>
</gene>
<feature type="signal peptide" evidence="4">
    <location>
        <begin position="1"/>
        <end position="24"/>
    </location>
</feature>
<evidence type="ECO:0000313" key="6">
    <source>
        <dbReference type="EMBL" id="MCM0620790.1"/>
    </source>
</evidence>
<dbReference type="PANTHER" id="PTHR30570">
    <property type="entry name" value="PERIPLASMIC PHOSPHATE BINDING COMPONENT OF PHOSPHATE ABC TRANSPORTER"/>
    <property type="match status" value="1"/>
</dbReference>